<dbReference type="EMBL" id="JBHSEW010000001">
    <property type="protein sequence ID" value="MFC4621025.1"/>
    <property type="molecule type" value="Genomic_DNA"/>
</dbReference>
<proteinExistence type="predicted"/>
<dbReference type="SUPFAM" id="SSF52540">
    <property type="entry name" value="P-loop containing nucleoside triphosphate hydrolases"/>
    <property type="match status" value="1"/>
</dbReference>
<gene>
    <name evidence="1" type="ORF">ACFO3A_02185</name>
</gene>
<dbReference type="InterPro" id="IPR027417">
    <property type="entry name" value="P-loop_NTPase"/>
</dbReference>
<sequence>MTASAPRLRMFAGPNGSGKSTINEMLPPQWLGIYVNADEMEKAIRADGFLDLAPFQIATDTTELQAFLQSSRLLAQTGLLPQARQLTVQGTHIVFGAVAPNS</sequence>
<dbReference type="RefSeq" id="WP_377723554.1">
    <property type="nucleotide sequence ID" value="NZ_JBHSEW010000001.1"/>
</dbReference>
<accession>A0ABV9GWE8</accession>
<evidence type="ECO:0000313" key="2">
    <source>
        <dbReference type="Proteomes" id="UP001595967"/>
    </source>
</evidence>
<evidence type="ECO:0008006" key="3">
    <source>
        <dbReference type="Google" id="ProtNLM"/>
    </source>
</evidence>
<comment type="caution">
    <text evidence="1">The sequence shown here is derived from an EMBL/GenBank/DDBJ whole genome shotgun (WGS) entry which is preliminary data.</text>
</comment>
<keyword evidence="2" id="KW-1185">Reference proteome</keyword>
<organism evidence="1 2">
    <name type="scientific">Comamonas nitrativorans</name>
    <dbReference type="NCBI Taxonomy" id="108437"/>
    <lineage>
        <taxon>Bacteria</taxon>
        <taxon>Pseudomonadati</taxon>
        <taxon>Pseudomonadota</taxon>
        <taxon>Betaproteobacteria</taxon>
        <taxon>Burkholderiales</taxon>
        <taxon>Comamonadaceae</taxon>
        <taxon>Comamonas</taxon>
    </lineage>
</organism>
<evidence type="ECO:0000313" key="1">
    <source>
        <dbReference type="EMBL" id="MFC4621025.1"/>
    </source>
</evidence>
<dbReference type="Gene3D" id="3.40.50.300">
    <property type="entry name" value="P-loop containing nucleotide triphosphate hydrolases"/>
    <property type="match status" value="1"/>
</dbReference>
<dbReference type="Proteomes" id="UP001595967">
    <property type="component" value="Unassembled WGS sequence"/>
</dbReference>
<name>A0ABV9GWE8_9BURK</name>
<reference evidence="2" key="1">
    <citation type="journal article" date="2019" name="Int. J. Syst. Evol. Microbiol.">
        <title>The Global Catalogue of Microorganisms (GCM) 10K type strain sequencing project: providing services to taxonomists for standard genome sequencing and annotation.</title>
        <authorList>
            <consortium name="The Broad Institute Genomics Platform"/>
            <consortium name="The Broad Institute Genome Sequencing Center for Infectious Disease"/>
            <person name="Wu L."/>
            <person name="Ma J."/>
        </authorList>
    </citation>
    <scope>NUCLEOTIDE SEQUENCE [LARGE SCALE GENOMIC DNA]</scope>
    <source>
        <strain evidence="2">JCM 11650</strain>
    </source>
</reference>
<protein>
    <recommendedName>
        <fullName evidence="3">UDP-N-acetylglucosamine kinase</fullName>
    </recommendedName>
</protein>